<feature type="domain" description="Protein kinase" evidence="13">
    <location>
        <begin position="1"/>
        <end position="245"/>
    </location>
</feature>
<name>A0A6D2LDJ8_9BRAS</name>
<keyword evidence="16" id="KW-1185">Reference proteome</keyword>
<dbReference type="InterPro" id="IPR000719">
    <property type="entry name" value="Prot_kinase_dom"/>
</dbReference>
<feature type="region of interest" description="Disordered" evidence="12">
    <location>
        <begin position="212"/>
        <end position="234"/>
    </location>
</feature>
<proteinExistence type="predicted"/>
<organism evidence="15 16">
    <name type="scientific">Microthlaspi erraticum</name>
    <dbReference type="NCBI Taxonomy" id="1685480"/>
    <lineage>
        <taxon>Eukaryota</taxon>
        <taxon>Viridiplantae</taxon>
        <taxon>Streptophyta</taxon>
        <taxon>Embryophyta</taxon>
        <taxon>Tracheophyta</taxon>
        <taxon>Spermatophyta</taxon>
        <taxon>Magnoliopsida</taxon>
        <taxon>eudicotyledons</taxon>
        <taxon>Gunneridae</taxon>
        <taxon>Pentapetalae</taxon>
        <taxon>rosids</taxon>
        <taxon>malvids</taxon>
        <taxon>Brassicales</taxon>
        <taxon>Brassicaceae</taxon>
        <taxon>Coluteocarpeae</taxon>
        <taxon>Microthlaspi</taxon>
    </lineage>
</organism>
<evidence type="ECO:0000256" key="8">
    <source>
        <dbReference type="ARBA" id="ARBA00023157"/>
    </source>
</evidence>
<dbReference type="EMBL" id="CACVBM020001762">
    <property type="protein sequence ID" value="CAA7059207.1"/>
    <property type="molecule type" value="Genomic_DNA"/>
</dbReference>
<dbReference type="PROSITE" id="PS50011">
    <property type="entry name" value="PROTEIN_KINASE_DOM"/>
    <property type="match status" value="1"/>
</dbReference>
<sequence>MILVFEFLENFSLDNYLFDKTKSALLNWEKRLRITNGIARGLLYLHQDSRCRMIHRDLKPSNILLDKDMIPKIADFGMATLFESDGAEASNTSVAGTYGYMSPEYAIDMICSVKSDVFSFGVLVLEMISGKKNSDFFHTDEESLLNYVWRNWKEGKGLEMVDPVMEEASPSTFRPQEVLRCIQIGLLCVQECAEDRPPMANVVLMLTSDTTEMDQPRRPGFCVSRNRSSPKTRNEDTWTVTHVTLSAIETR</sequence>
<evidence type="ECO:0000256" key="1">
    <source>
        <dbReference type="ARBA" id="ARBA00012513"/>
    </source>
</evidence>
<dbReference type="OrthoDB" id="4062651at2759"/>
<evidence type="ECO:0000256" key="4">
    <source>
        <dbReference type="ARBA" id="ARBA00022729"/>
    </source>
</evidence>
<evidence type="ECO:0000313" key="16">
    <source>
        <dbReference type="Proteomes" id="UP000467841"/>
    </source>
</evidence>
<dbReference type="GO" id="GO:0004674">
    <property type="term" value="F:protein serine/threonine kinase activity"/>
    <property type="evidence" value="ECO:0007669"/>
    <property type="project" value="UniProtKB-KW"/>
</dbReference>
<dbReference type="Proteomes" id="UP000467841">
    <property type="component" value="Unassembled WGS sequence"/>
</dbReference>
<evidence type="ECO:0000256" key="5">
    <source>
        <dbReference type="ARBA" id="ARBA00022741"/>
    </source>
</evidence>
<dbReference type="GO" id="GO:0005524">
    <property type="term" value="F:ATP binding"/>
    <property type="evidence" value="ECO:0007669"/>
    <property type="project" value="UniProtKB-KW"/>
</dbReference>
<dbReference type="PROSITE" id="PS00108">
    <property type="entry name" value="PROTEIN_KINASE_ST"/>
    <property type="match status" value="1"/>
</dbReference>
<accession>A0A6D2LDJ8</accession>
<dbReference type="SUPFAM" id="SSF56112">
    <property type="entry name" value="Protein kinase-like (PK-like)"/>
    <property type="match status" value="1"/>
</dbReference>
<dbReference type="InterPro" id="IPR011009">
    <property type="entry name" value="Kinase-like_dom_sf"/>
</dbReference>
<dbReference type="EMBL" id="CACVBM020001228">
    <property type="protein sequence ID" value="CAA7040361.1"/>
    <property type="molecule type" value="Genomic_DNA"/>
</dbReference>
<keyword evidence="2" id="KW-0723">Serine/threonine-protein kinase</keyword>
<evidence type="ECO:0000256" key="2">
    <source>
        <dbReference type="ARBA" id="ARBA00022527"/>
    </source>
</evidence>
<dbReference type="PANTHER" id="PTHR27002:SF150">
    <property type="entry name" value="RECEPTOR-LIKE SERINE_THREONINE-PROTEIN KINASE SD1-8"/>
    <property type="match status" value="1"/>
</dbReference>
<dbReference type="Pfam" id="PF07714">
    <property type="entry name" value="PK_Tyr_Ser-Thr"/>
    <property type="match status" value="1"/>
</dbReference>
<gene>
    <name evidence="14" type="ORF">MERR_LOCUS27596</name>
    <name evidence="15" type="ORF">MERR_LOCUS46443</name>
</gene>
<dbReference type="EC" id="2.7.11.1" evidence="1"/>
<evidence type="ECO:0000259" key="13">
    <source>
        <dbReference type="PROSITE" id="PS50011"/>
    </source>
</evidence>
<evidence type="ECO:0000256" key="11">
    <source>
        <dbReference type="ARBA" id="ARBA00048679"/>
    </source>
</evidence>
<keyword evidence="3" id="KW-0808">Transferase</keyword>
<protein>
    <recommendedName>
        <fullName evidence="1">non-specific serine/threonine protein kinase</fullName>
        <ecNumber evidence="1">2.7.11.1</ecNumber>
    </recommendedName>
</protein>
<dbReference type="Gene3D" id="1.10.510.10">
    <property type="entry name" value="Transferase(Phosphotransferase) domain 1"/>
    <property type="match status" value="1"/>
</dbReference>
<reference evidence="15 16" key="1">
    <citation type="submission" date="2020-01" db="EMBL/GenBank/DDBJ databases">
        <authorList>
            <person name="Mishra B."/>
        </authorList>
    </citation>
    <scope>NUCLEOTIDE SEQUENCE [LARGE SCALE GENOMIC DNA]</scope>
</reference>
<evidence type="ECO:0000313" key="15">
    <source>
        <dbReference type="EMBL" id="CAA7059207.1"/>
    </source>
</evidence>
<dbReference type="GO" id="GO:0005886">
    <property type="term" value="C:plasma membrane"/>
    <property type="evidence" value="ECO:0007669"/>
    <property type="project" value="TreeGrafter"/>
</dbReference>
<dbReference type="SMART" id="SM00220">
    <property type="entry name" value="S_TKc"/>
    <property type="match status" value="1"/>
</dbReference>
<dbReference type="InterPro" id="IPR021820">
    <property type="entry name" value="S-locus_recpt_kinase_C"/>
</dbReference>
<evidence type="ECO:0000256" key="12">
    <source>
        <dbReference type="SAM" id="MobiDB-lite"/>
    </source>
</evidence>
<dbReference type="InterPro" id="IPR001245">
    <property type="entry name" value="Ser-Thr/Tyr_kinase_cat_dom"/>
</dbReference>
<feature type="compositionally biased region" description="Polar residues" evidence="12">
    <location>
        <begin position="225"/>
        <end position="234"/>
    </location>
</feature>
<keyword evidence="9" id="KW-0325">Glycoprotein</keyword>
<keyword evidence="7" id="KW-0067">ATP-binding</keyword>
<dbReference type="InterPro" id="IPR008271">
    <property type="entry name" value="Ser/Thr_kinase_AS"/>
</dbReference>
<evidence type="ECO:0000256" key="7">
    <source>
        <dbReference type="ARBA" id="ARBA00022840"/>
    </source>
</evidence>
<evidence type="ECO:0000256" key="3">
    <source>
        <dbReference type="ARBA" id="ARBA00022679"/>
    </source>
</evidence>
<evidence type="ECO:0000313" key="14">
    <source>
        <dbReference type="EMBL" id="CAA7040361.1"/>
    </source>
</evidence>
<evidence type="ECO:0000256" key="6">
    <source>
        <dbReference type="ARBA" id="ARBA00022777"/>
    </source>
</evidence>
<evidence type="ECO:0000256" key="10">
    <source>
        <dbReference type="ARBA" id="ARBA00047899"/>
    </source>
</evidence>
<dbReference type="AlphaFoldDB" id="A0A6D2LDJ8"/>
<dbReference type="PANTHER" id="PTHR27002">
    <property type="entry name" value="RECEPTOR-LIKE SERINE/THREONINE-PROTEIN KINASE SD1-8"/>
    <property type="match status" value="1"/>
</dbReference>
<dbReference type="FunFam" id="1.10.510.10:FF:000060">
    <property type="entry name" value="G-type lectin S-receptor-like serine/threonine-protein kinase"/>
    <property type="match status" value="1"/>
</dbReference>
<keyword evidence="6" id="KW-0418">Kinase</keyword>
<keyword evidence="8" id="KW-1015">Disulfide bond</keyword>
<comment type="catalytic activity">
    <reaction evidence="10">
        <text>L-threonyl-[protein] + ATP = O-phospho-L-threonyl-[protein] + ADP + H(+)</text>
        <dbReference type="Rhea" id="RHEA:46608"/>
        <dbReference type="Rhea" id="RHEA-COMP:11060"/>
        <dbReference type="Rhea" id="RHEA-COMP:11605"/>
        <dbReference type="ChEBI" id="CHEBI:15378"/>
        <dbReference type="ChEBI" id="CHEBI:30013"/>
        <dbReference type="ChEBI" id="CHEBI:30616"/>
        <dbReference type="ChEBI" id="CHEBI:61977"/>
        <dbReference type="ChEBI" id="CHEBI:456216"/>
        <dbReference type="EC" id="2.7.11.1"/>
    </reaction>
</comment>
<keyword evidence="5" id="KW-0547">Nucleotide-binding</keyword>
<dbReference type="Pfam" id="PF11883">
    <property type="entry name" value="DUF3403"/>
    <property type="match status" value="1"/>
</dbReference>
<comment type="catalytic activity">
    <reaction evidence="11">
        <text>L-seryl-[protein] + ATP = O-phospho-L-seryl-[protein] + ADP + H(+)</text>
        <dbReference type="Rhea" id="RHEA:17989"/>
        <dbReference type="Rhea" id="RHEA-COMP:9863"/>
        <dbReference type="Rhea" id="RHEA-COMP:11604"/>
        <dbReference type="ChEBI" id="CHEBI:15378"/>
        <dbReference type="ChEBI" id="CHEBI:29999"/>
        <dbReference type="ChEBI" id="CHEBI:30616"/>
        <dbReference type="ChEBI" id="CHEBI:83421"/>
        <dbReference type="ChEBI" id="CHEBI:456216"/>
        <dbReference type="EC" id="2.7.11.1"/>
    </reaction>
</comment>
<keyword evidence="4" id="KW-0732">Signal</keyword>
<evidence type="ECO:0000256" key="9">
    <source>
        <dbReference type="ARBA" id="ARBA00023180"/>
    </source>
</evidence>